<comment type="similarity">
    <text evidence="2">Belongs to the ABC transporter superfamily.</text>
</comment>
<dbReference type="AlphaFoldDB" id="A0A5B0VE42"/>
<dbReference type="CDD" id="cd03257">
    <property type="entry name" value="ABC_NikE_OppD_transporters"/>
    <property type="match status" value="2"/>
</dbReference>
<evidence type="ECO:0000256" key="2">
    <source>
        <dbReference type="ARBA" id="ARBA00005417"/>
    </source>
</evidence>
<feature type="domain" description="ABC transporter" evidence="12">
    <location>
        <begin position="292"/>
        <end position="540"/>
    </location>
</feature>
<dbReference type="GO" id="GO:0005524">
    <property type="term" value="F:ATP binding"/>
    <property type="evidence" value="ECO:0007669"/>
    <property type="project" value="UniProtKB-KW"/>
</dbReference>
<dbReference type="Proteomes" id="UP000323161">
    <property type="component" value="Unassembled WGS sequence"/>
</dbReference>
<sequence length="558" mass="61123">MSVPLLDINRLSIDFVTRNGTVRAIDDISLAVGKGETLGIVGESGSGKSVTSYAVMRILDRAGRIAGGSIQYGGVSLHKAKERDLRDIRGREISMIFQNPRAALNPIRRIGQQVADVLIQHSQATRANAREKAIDMLRAVKIRDPEKRYEAYPYELSGGMCQRVVIAIALACKPRLLIADEPTTGLDVTTQKAVMDLIMELTREFNMSTILITHDLGLAAAYCDRLVVMEKGKVIEANGASELFHAPHEAYTRQLLQATPHRDSNVRDLLPDELRKEAISLPAQRTPGNPILSVRHLRKQFGKPGAEGSHLAVKDLSFQIREGESLGLVGESGCGKSTTSAMVMRLLDTSEGEIEFLGEDIAPVQASKFAAHPLRGKLQMVFQDPTDSLNPRWTAAQSIADPLNRLARDMDSKAREQRVVELAGLVGLPINLLNRFPHQLSGGQKARVGIARAIALQPKLLILDEPTAALDVSVQAVVLNLLEDLKHRLGMSYLFISHDLNVVRLLCDRIMVMQNGEVVEEDNASELLDNPKTDYTRSLLAAIPHPPETGKSAERASV</sequence>
<dbReference type="NCBIfam" id="NF007739">
    <property type="entry name" value="PRK10419.1"/>
    <property type="match status" value="2"/>
</dbReference>
<dbReference type="GO" id="GO:0005886">
    <property type="term" value="C:plasma membrane"/>
    <property type="evidence" value="ECO:0007669"/>
    <property type="project" value="UniProtKB-SubCell"/>
</dbReference>
<evidence type="ECO:0000256" key="11">
    <source>
        <dbReference type="ARBA" id="ARBA00065473"/>
    </source>
</evidence>
<dbReference type="GO" id="GO:0016887">
    <property type="term" value="F:ATP hydrolysis activity"/>
    <property type="evidence" value="ECO:0007669"/>
    <property type="project" value="InterPro"/>
</dbReference>
<comment type="catalytic activity">
    <reaction evidence="9">
        <text>a dipeptide(out) + ATP + H2O = a dipeptide(in) + ADP + phosphate + H(+)</text>
        <dbReference type="Rhea" id="RHEA:23120"/>
        <dbReference type="ChEBI" id="CHEBI:15377"/>
        <dbReference type="ChEBI" id="CHEBI:15378"/>
        <dbReference type="ChEBI" id="CHEBI:30616"/>
        <dbReference type="ChEBI" id="CHEBI:43474"/>
        <dbReference type="ChEBI" id="CHEBI:90799"/>
        <dbReference type="ChEBI" id="CHEBI:456216"/>
        <dbReference type="EC" id="7.4.2.9"/>
    </reaction>
</comment>
<keyword evidence="3" id="KW-0813">Transport</keyword>
<dbReference type="PANTHER" id="PTHR43297:SF2">
    <property type="entry name" value="DIPEPTIDE TRANSPORT ATP-BINDING PROTEIN DPPD"/>
    <property type="match status" value="1"/>
</dbReference>
<evidence type="ECO:0000256" key="7">
    <source>
        <dbReference type="ARBA" id="ARBA00023136"/>
    </source>
</evidence>
<gene>
    <name evidence="13" type="ORF">FWJ25_13715</name>
</gene>
<dbReference type="InterPro" id="IPR017871">
    <property type="entry name" value="ABC_transporter-like_CS"/>
</dbReference>
<dbReference type="Pfam" id="PF08352">
    <property type="entry name" value="oligo_HPY"/>
    <property type="match status" value="2"/>
</dbReference>
<comment type="subunit">
    <text evidence="11">The complex is composed of two ATP-binding proteins (DppD and DppF), two transmembrane proteins (DppB and DppC) and a solute-binding protein (DppA1-A5). Five orthologous SBPs (DppA1-A5) are present in P.aeruginosa, which increases the substrate specificity of the DppBCDF transporter.</text>
</comment>
<evidence type="ECO:0000256" key="6">
    <source>
        <dbReference type="ARBA" id="ARBA00022840"/>
    </source>
</evidence>
<evidence type="ECO:0000313" key="13">
    <source>
        <dbReference type="EMBL" id="KAA1172862.1"/>
    </source>
</evidence>
<dbReference type="PROSITE" id="PS50893">
    <property type="entry name" value="ABC_TRANSPORTER_2"/>
    <property type="match status" value="2"/>
</dbReference>
<protein>
    <recommendedName>
        <fullName evidence="8">ABC-type dipeptide transporter</fullName>
        <ecNumber evidence="8">7.4.2.9</ecNumber>
    </recommendedName>
</protein>
<dbReference type="InterPro" id="IPR027417">
    <property type="entry name" value="P-loop_NTPase"/>
</dbReference>
<organism evidence="13 14">
    <name type="scientific">Marinobacter salinexigens</name>
    <dbReference type="NCBI Taxonomy" id="2919747"/>
    <lineage>
        <taxon>Bacteria</taxon>
        <taxon>Pseudomonadati</taxon>
        <taxon>Pseudomonadota</taxon>
        <taxon>Gammaproteobacteria</taxon>
        <taxon>Pseudomonadales</taxon>
        <taxon>Marinobacteraceae</taxon>
        <taxon>Marinobacter</taxon>
    </lineage>
</organism>
<comment type="subcellular location">
    <subcellularLocation>
        <location evidence="1">Cell inner membrane</location>
        <topology evidence="1">Peripheral membrane protein</topology>
    </subcellularLocation>
</comment>
<keyword evidence="5" id="KW-0547">Nucleotide-binding</keyword>
<reference evidence="13 14" key="1">
    <citation type="submission" date="2019-08" db="EMBL/GenBank/DDBJ databases">
        <title>Marinobacter ZYF650 sp. nov., a marine bacterium isolated from seawater of the Mariana trench.</title>
        <authorList>
            <person name="Ahmad W."/>
        </authorList>
    </citation>
    <scope>NUCLEOTIDE SEQUENCE [LARGE SCALE GENOMIC DNA]</scope>
    <source>
        <strain evidence="13 14">ZYF650</strain>
    </source>
</reference>
<dbReference type="GO" id="GO:0015833">
    <property type="term" value="P:peptide transport"/>
    <property type="evidence" value="ECO:0007669"/>
    <property type="project" value="InterPro"/>
</dbReference>
<keyword evidence="7" id="KW-0472">Membrane</keyword>
<comment type="function">
    <text evidence="10">Part of the ABC transporter DppABCDF involved in the uptake of various di/tripeptides. Is also involved in the uptake of phaseolotoxin, a toxic tripeptide inhibiting the enzyme ornithine carbamoyltransferase. Responsible for energy coupling to the transport system.</text>
</comment>
<dbReference type="InterPro" id="IPR050388">
    <property type="entry name" value="ABC_Ni/Peptide_Import"/>
</dbReference>
<keyword evidence="6 13" id="KW-0067">ATP-binding</keyword>
<evidence type="ECO:0000256" key="1">
    <source>
        <dbReference type="ARBA" id="ARBA00004417"/>
    </source>
</evidence>
<dbReference type="NCBIfam" id="NF008453">
    <property type="entry name" value="PRK11308.1"/>
    <property type="match status" value="2"/>
</dbReference>
<keyword evidence="4" id="KW-1003">Cell membrane</keyword>
<dbReference type="Gene3D" id="3.40.50.300">
    <property type="entry name" value="P-loop containing nucleotide triphosphate hydrolases"/>
    <property type="match status" value="2"/>
</dbReference>
<evidence type="ECO:0000256" key="4">
    <source>
        <dbReference type="ARBA" id="ARBA00022475"/>
    </source>
</evidence>
<dbReference type="SUPFAM" id="SSF52540">
    <property type="entry name" value="P-loop containing nucleoside triphosphate hydrolases"/>
    <property type="match status" value="2"/>
</dbReference>
<dbReference type="PANTHER" id="PTHR43297">
    <property type="entry name" value="OLIGOPEPTIDE TRANSPORT ATP-BINDING PROTEIN APPD"/>
    <property type="match status" value="1"/>
</dbReference>
<name>A0A5B0VE42_9GAMM</name>
<accession>A0A5B0VE42</accession>
<evidence type="ECO:0000256" key="9">
    <source>
        <dbReference type="ARBA" id="ARBA00047356"/>
    </source>
</evidence>
<evidence type="ECO:0000313" key="14">
    <source>
        <dbReference type="Proteomes" id="UP000323161"/>
    </source>
</evidence>
<dbReference type="InterPro" id="IPR003439">
    <property type="entry name" value="ABC_transporter-like_ATP-bd"/>
</dbReference>
<dbReference type="Pfam" id="PF00005">
    <property type="entry name" value="ABC_tran"/>
    <property type="match status" value="2"/>
</dbReference>
<evidence type="ECO:0000256" key="8">
    <source>
        <dbReference type="ARBA" id="ARBA00038852"/>
    </source>
</evidence>
<evidence type="ECO:0000256" key="10">
    <source>
        <dbReference type="ARBA" id="ARBA00058018"/>
    </source>
</evidence>
<dbReference type="RefSeq" id="WP_149600822.1">
    <property type="nucleotide sequence ID" value="NZ_VTUU01000006.1"/>
</dbReference>
<dbReference type="GO" id="GO:0055085">
    <property type="term" value="P:transmembrane transport"/>
    <property type="evidence" value="ECO:0007669"/>
    <property type="project" value="UniProtKB-ARBA"/>
</dbReference>
<evidence type="ECO:0000256" key="3">
    <source>
        <dbReference type="ARBA" id="ARBA00022448"/>
    </source>
</evidence>
<keyword evidence="14" id="KW-1185">Reference proteome</keyword>
<dbReference type="FunFam" id="3.40.50.300:FF:000016">
    <property type="entry name" value="Oligopeptide ABC transporter ATP-binding component"/>
    <property type="match status" value="1"/>
</dbReference>
<comment type="caution">
    <text evidence="13">The sequence shown here is derived from an EMBL/GenBank/DDBJ whole genome shotgun (WGS) entry which is preliminary data.</text>
</comment>
<evidence type="ECO:0000259" key="12">
    <source>
        <dbReference type="PROSITE" id="PS50893"/>
    </source>
</evidence>
<dbReference type="SMART" id="SM00382">
    <property type="entry name" value="AAA"/>
    <property type="match status" value="2"/>
</dbReference>
<evidence type="ECO:0000256" key="5">
    <source>
        <dbReference type="ARBA" id="ARBA00022741"/>
    </source>
</evidence>
<dbReference type="InterPro" id="IPR013563">
    <property type="entry name" value="Oligopep_ABC_C"/>
</dbReference>
<dbReference type="EC" id="7.4.2.9" evidence="8"/>
<feature type="domain" description="ABC transporter" evidence="12">
    <location>
        <begin position="3"/>
        <end position="256"/>
    </location>
</feature>
<dbReference type="EMBL" id="VTUU01000006">
    <property type="protein sequence ID" value="KAA1172862.1"/>
    <property type="molecule type" value="Genomic_DNA"/>
</dbReference>
<dbReference type="PROSITE" id="PS00211">
    <property type="entry name" value="ABC_TRANSPORTER_1"/>
    <property type="match status" value="2"/>
</dbReference>
<dbReference type="InterPro" id="IPR003593">
    <property type="entry name" value="AAA+_ATPase"/>
</dbReference>
<proteinExistence type="inferred from homology"/>